<comment type="similarity">
    <text evidence="2 6">Belongs to the FKBP-type PPIase family.</text>
</comment>
<dbReference type="SUPFAM" id="SSF54534">
    <property type="entry name" value="FKBP-like"/>
    <property type="match status" value="2"/>
</dbReference>
<dbReference type="GO" id="GO:0003755">
    <property type="term" value="F:peptidyl-prolyl cis-trans isomerase activity"/>
    <property type="evidence" value="ECO:0007669"/>
    <property type="project" value="UniProtKB-UniRule"/>
</dbReference>
<evidence type="ECO:0000256" key="7">
    <source>
        <dbReference type="SAM" id="SignalP"/>
    </source>
</evidence>
<evidence type="ECO:0000256" key="6">
    <source>
        <dbReference type="RuleBase" id="RU003915"/>
    </source>
</evidence>
<dbReference type="EMBL" id="JBDKWZ010000007">
    <property type="protein sequence ID" value="MEN7549012.1"/>
    <property type="molecule type" value="Genomic_DNA"/>
</dbReference>
<dbReference type="Proteomes" id="UP001403385">
    <property type="component" value="Unassembled WGS sequence"/>
</dbReference>
<keyword evidence="7" id="KW-0732">Signal</keyword>
<dbReference type="Pfam" id="PF00254">
    <property type="entry name" value="FKBP_C"/>
    <property type="match status" value="1"/>
</dbReference>
<feature type="chain" id="PRO_5043623052" description="Peptidyl-prolyl cis-trans isomerase" evidence="7">
    <location>
        <begin position="26"/>
        <end position="293"/>
    </location>
</feature>
<dbReference type="EC" id="5.2.1.8" evidence="6"/>
<evidence type="ECO:0000256" key="2">
    <source>
        <dbReference type="ARBA" id="ARBA00006577"/>
    </source>
</evidence>
<evidence type="ECO:0000259" key="8">
    <source>
        <dbReference type="PROSITE" id="PS50059"/>
    </source>
</evidence>
<evidence type="ECO:0000256" key="4">
    <source>
        <dbReference type="ARBA" id="ARBA00023235"/>
    </source>
</evidence>
<dbReference type="Gene3D" id="3.10.50.40">
    <property type="match status" value="2"/>
</dbReference>
<feature type="domain" description="PPIase FKBP-type" evidence="8">
    <location>
        <begin position="74"/>
        <end position="163"/>
    </location>
</feature>
<reference evidence="9 10" key="1">
    <citation type="submission" date="2024-04" db="EMBL/GenBank/DDBJ databases">
        <title>Novel genus in family Flammeovirgaceae.</title>
        <authorList>
            <person name="Nguyen T.H."/>
            <person name="Vuong T.Q."/>
            <person name="Le H."/>
            <person name="Kim S.-G."/>
        </authorList>
    </citation>
    <scope>NUCLEOTIDE SEQUENCE [LARGE SCALE GENOMIC DNA]</scope>
    <source>
        <strain evidence="9 10">JCM 23209</strain>
    </source>
</reference>
<dbReference type="PANTHER" id="PTHR43811">
    <property type="entry name" value="FKBP-TYPE PEPTIDYL-PROLYL CIS-TRANS ISOMERASE FKPA"/>
    <property type="match status" value="1"/>
</dbReference>
<comment type="caution">
    <text evidence="9">The sequence shown here is derived from an EMBL/GenBank/DDBJ whole genome shotgun (WGS) entry which is preliminary data.</text>
</comment>
<protein>
    <recommendedName>
        <fullName evidence="6">Peptidyl-prolyl cis-trans isomerase</fullName>
        <ecNumber evidence="6">5.2.1.8</ecNumber>
    </recommendedName>
</protein>
<evidence type="ECO:0000313" key="9">
    <source>
        <dbReference type="EMBL" id="MEN7549012.1"/>
    </source>
</evidence>
<comment type="catalytic activity">
    <reaction evidence="1 5 6">
        <text>[protein]-peptidylproline (omega=180) = [protein]-peptidylproline (omega=0)</text>
        <dbReference type="Rhea" id="RHEA:16237"/>
        <dbReference type="Rhea" id="RHEA-COMP:10747"/>
        <dbReference type="Rhea" id="RHEA-COMP:10748"/>
        <dbReference type="ChEBI" id="CHEBI:83833"/>
        <dbReference type="ChEBI" id="CHEBI:83834"/>
        <dbReference type="EC" id="5.2.1.8"/>
    </reaction>
</comment>
<evidence type="ECO:0000256" key="1">
    <source>
        <dbReference type="ARBA" id="ARBA00000971"/>
    </source>
</evidence>
<feature type="signal peptide" evidence="7">
    <location>
        <begin position="1"/>
        <end position="25"/>
    </location>
</feature>
<gene>
    <name evidence="9" type="ORF">AAG747_13900</name>
</gene>
<organism evidence="9 10">
    <name type="scientific">Rapidithrix thailandica</name>
    <dbReference type="NCBI Taxonomy" id="413964"/>
    <lineage>
        <taxon>Bacteria</taxon>
        <taxon>Pseudomonadati</taxon>
        <taxon>Bacteroidota</taxon>
        <taxon>Cytophagia</taxon>
        <taxon>Cytophagales</taxon>
        <taxon>Flammeovirgaceae</taxon>
        <taxon>Rapidithrix</taxon>
    </lineage>
</organism>
<dbReference type="PROSITE" id="PS51257">
    <property type="entry name" value="PROKAR_LIPOPROTEIN"/>
    <property type="match status" value="1"/>
</dbReference>
<sequence>MKLSNLQIVLGILFLSLSLSSCSLFDNENPYDEQMKKDRKIIDQYITDNDISATRTNSGLYYYNLNKGYGTKPASGSIMEIKGELYKLDGTLLDDSLHRVFLADYGTLTYGITEGSLLLNEGGSVNLIIPSGLAFGENSGKYNDVSVEKNTILRAQIALQDVRDKEGQKYYETAKIENYLQVNEYMEYEVLDSGVYKVVLEEGTGEAIGEDIFRLKANYKGTFLDGEEFDKGQNADFRMQEVITGWKIALSSMKKGERALILVPSHVAYGFKGNGEILPYSTLVFEIELLETY</sequence>
<proteinExistence type="inferred from homology"/>
<evidence type="ECO:0000256" key="3">
    <source>
        <dbReference type="ARBA" id="ARBA00023110"/>
    </source>
</evidence>
<dbReference type="InterPro" id="IPR001179">
    <property type="entry name" value="PPIase_FKBP_dom"/>
</dbReference>
<keyword evidence="4 5" id="KW-0413">Isomerase</keyword>
<accession>A0AAW9RVV8</accession>
<dbReference type="InterPro" id="IPR046357">
    <property type="entry name" value="PPIase_dom_sf"/>
</dbReference>
<evidence type="ECO:0000256" key="5">
    <source>
        <dbReference type="PROSITE-ProRule" id="PRU00277"/>
    </source>
</evidence>
<feature type="domain" description="PPIase FKBP-type" evidence="8">
    <location>
        <begin position="218"/>
        <end position="293"/>
    </location>
</feature>
<dbReference type="PROSITE" id="PS50059">
    <property type="entry name" value="FKBP_PPIASE"/>
    <property type="match status" value="2"/>
</dbReference>
<dbReference type="AlphaFoldDB" id="A0AAW9RVV8"/>
<dbReference type="RefSeq" id="WP_346821784.1">
    <property type="nucleotide sequence ID" value="NZ_JBDKWZ010000007.1"/>
</dbReference>
<evidence type="ECO:0000313" key="10">
    <source>
        <dbReference type="Proteomes" id="UP001403385"/>
    </source>
</evidence>
<keyword evidence="10" id="KW-1185">Reference proteome</keyword>
<keyword evidence="3 5" id="KW-0697">Rotamase</keyword>
<name>A0AAW9RVV8_9BACT</name>
<dbReference type="PANTHER" id="PTHR43811:SF19">
    <property type="entry name" value="39 KDA FK506-BINDING NUCLEAR PROTEIN"/>
    <property type="match status" value="1"/>
</dbReference>